<keyword evidence="1 3" id="KW-0597">Phosphoprotein</keyword>
<feature type="compositionally biased region" description="Basic and acidic residues" evidence="4">
    <location>
        <begin position="273"/>
        <end position="287"/>
    </location>
</feature>
<feature type="domain" description="Response regulatory" evidence="5">
    <location>
        <begin position="4"/>
        <end position="120"/>
    </location>
</feature>
<evidence type="ECO:0000256" key="4">
    <source>
        <dbReference type="SAM" id="MobiDB-lite"/>
    </source>
</evidence>
<dbReference type="EMBL" id="MGDD01000061">
    <property type="protein sequence ID" value="OGL47705.1"/>
    <property type="molecule type" value="Genomic_DNA"/>
</dbReference>
<dbReference type="Pfam" id="PF00072">
    <property type="entry name" value="Response_reg"/>
    <property type="match status" value="1"/>
</dbReference>
<gene>
    <name evidence="6" type="ORF">A2161_05670</name>
</gene>
<dbReference type="AlphaFoldDB" id="A0A1F7S1K9"/>
<dbReference type="PROSITE" id="PS50110">
    <property type="entry name" value="RESPONSE_REGULATORY"/>
    <property type="match status" value="1"/>
</dbReference>
<sequence length="536" mass="60693">MAHKILLVDDSITIQKVVSLTFSGEEYKVTAFGSGTEALNRINEVNPDIILLDVIMPDIKGYQVCEKIKKNPKFKDIPILLLTGTFEAFDEKEATRVGADGYITKPFDHQIIIERVNGLLEQQKKADIEEPASLKTNVTEELEQKEIETEDQEEFIFSEDSVFEGAGFDVQDESSGFEEENKIKKSKGRQDETVIFNNVGDVNILNVQEDEIFGFSEGQKETTVKEEYSESDQNVTVDASLDETGQAMEENEKSGSESEDSFEIQDEELSGQEIEKSKDELEFKNDEMVFEVGENPDESQDRTEKQIVYTDAQKPSESKAELVEDSITFDTEEESAEIEEEIQDEESEQPETDHSMKEDAVSEESDEEVTFDETPETKDEIEEPVFEEDAAQEIQETEHGLTQTQKENEEELEEPVFEETSAEDEINETESETGYKPEQKTEVKKEAAKPVKKSAVQISADLLFENKEELIETISQRVAELLMENLAEKILEKIELALPGKAEGLVEKIAWEVVPDLAEIHIKKEIDNIKEKSALS</sequence>
<evidence type="ECO:0000256" key="3">
    <source>
        <dbReference type="PROSITE-ProRule" id="PRU00169"/>
    </source>
</evidence>
<protein>
    <recommendedName>
        <fullName evidence="5">Response regulatory domain-containing protein</fullName>
    </recommendedName>
</protein>
<evidence type="ECO:0000259" key="5">
    <source>
        <dbReference type="PROSITE" id="PS50110"/>
    </source>
</evidence>
<feature type="compositionally biased region" description="Basic and acidic residues" evidence="4">
    <location>
        <begin position="351"/>
        <end position="360"/>
    </location>
</feature>
<feature type="compositionally biased region" description="Basic and acidic residues" evidence="4">
    <location>
        <begin position="433"/>
        <end position="449"/>
    </location>
</feature>
<keyword evidence="2" id="KW-0902">Two-component regulatory system</keyword>
<dbReference type="InterPro" id="IPR050595">
    <property type="entry name" value="Bact_response_regulator"/>
</dbReference>
<feature type="compositionally biased region" description="Acidic residues" evidence="4">
    <location>
        <begin position="408"/>
        <end position="431"/>
    </location>
</feature>
<feature type="compositionally biased region" description="Acidic residues" evidence="4">
    <location>
        <begin position="361"/>
        <end position="391"/>
    </location>
</feature>
<feature type="modified residue" description="4-aspartylphosphate" evidence="3">
    <location>
        <position position="53"/>
    </location>
</feature>
<feature type="region of interest" description="Disordered" evidence="4">
    <location>
        <begin position="223"/>
        <end position="450"/>
    </location>
</feature>
<dbReference type="SMART" id="SM00448">
    <property type="entry name" value="REC"/>
    <property type="match status" value="1"/>
</dbReference>
<evidence type="ECO:0000313" key="6">
    <source>
        <dbReference type="EMBL" id="OGL47705.1"/>
    </source>
</evidence>
<name>A0A1F7S1K9_9BACT</name>
<dbReference type="Proteomes" id="UP000179266">
    <property type="component" value="Unassembled WGS sequence"/>
</dbReference>
<reference evidence="6 7" key="1">
    <citation type="journal article" date="2016" name="Nat. Commun.">
        <title>Thousands of microbial genomes shed light on interconnected biogeochemical processes in an aquifer system.</title>
        <authorList>
            <person name="Anantharaman K."/>
            <person name="Brown C.T."/>
            <person name="Hug L.A."/>
            <person name="Sharon I."/>
            <person name="Castelle C.J."/>
            <person name="Probst A.J."/>
            <person name="Thomas B.C."/>
            <person name="Singh A."/>
            <person name="Wilkins M.J."/>
            <person name="Karaoz U."/>
            <person name="Brodie E.L."/>
            <person name="Williams K.H."/>
            <person name="Hubbard S.S."/>
            <person name="Banfield J.F."/>
        </authorList>
    </citation>
    <scope>NUCLEOTIDE SEQUENCE [LARGE SCALE GENOMIC DNA]</scope>
</reference>
<evidence type="ECO:0000313" key="7">
    <source>
        <dbReference type="Proteomes" id="UP000179266"/>
    </source>
</evidence>
<evidence type="ECO:0000256" key="2">
    <source>
        <dbReference type="ARBA" id="ARBA00023012"/>
    </source>
</evidence>
<dbReference type="GO" id="GO:0000160">
    <property type="term" value="P:phosphorelay signal transduction system"/>
    <property type="evidence" value="ECO:0007669"/>
    <property type="project" value="UniProtKB-KW"/>
</dbReference>
<feature type="compositionally biased region" description="Acidic residues" evidence="4">
    <location>
        <begin position="330"/>
        <end position="350"/>
    </location>
</feature>
<dbReference type="InterPro" id="IPR011006">
    <property type="entry name" value="CheY-like_superfamily"/>
</dbReference>
<evidence type="ECO:0000256" key="1">
    <source>
        <dbReference type="ARBA" id="ARBA00022553"/>
    </source>
</evidence>
<organism evidence="6 7">
    <name type="scientific">Candidatus Schekmanbacteria bacterium RBG_13_48_7</name>
    <dbReference type="NCBI Taxonomy" id="1817878"/>
    <lineage>
        <taxon>Bacteria</taxon>
        <taxon>Candidatus Schekmaniibacteriota</taxon>
    </lineage>
</organism>
<dbReference type="InterPro" id="IPR001789">
    <property type="entry name" value="Sig_transdc_resp-reg_receiver"/>
</dbReference>
<dbReference type="PANTHER" id="PTHR44591">
    <property type="entry name" value="STRESS RESPONSE REGULATOR PROTEIN 1"/>
    <property type="match status" value="1"/>
</dbReference>
<proteinExistence type="predicted"/>
<dbReference type="SUPFAM" id="SSF52172">
    <property type="entry name" value="CheY-like"/>
    <property type="match status" value="1"/>
</dbReference>
<feature type="compositionally biased region" description="Acidic residues" evidence="4">
    <location>
        <begin position="257"/>
        <end position="270"/>
    </location>
</feature>
<dbReference type="PANTHER" id="PTHR44591:SF14">
    <property type="entry name" value="PROTEIN PILG"/>
    <property type="match status" value="1"/>
</dbReference>
<accession>A0A1F7S1K9</accession>
<comment type="caution">
    <text evidence="6">The sequence shown here is derived from an EMBL/GenBank/DDBJ whole genome shotgun (WGS) entry which is preliminary data.</text>
</comment>
<dbReference type="Gene3D" id="3.40.50.2300">
    <property type="match status" value="1"/>
</dbReference>